<keyword evidence="4" id="KW-1185">Reference proteome</keyword>
<feature type="coiled-coil region" evidence="1">
    <location>
        <begin position="43"/>
        <end position="77"/>
    </location>
</feature>
<organism evidence="3 4">
    <name type="scientific">Sphingobacterium alkalisoli</name>
    <dbReference type="NCBI Taxonomy" id="1874115"/>
    <lineage>
        <taxon>Bacteria</taxon>
        <taxon>Pseudomonadati</taxon>
        <taxon>Bacteroidota</taxon>
        <taxon>Sphingobacteriia</taxon>
        <taxon>Sphingobacteriales</taxon>
        <taxon>Sphingobacteriaceae</taxon>
        <taxon>Sphingobacterium</taxon>
    </lineage>
</organism>
<keyword evidence="2" id="KW-0472">Membrane</keyword>
<comment type="caution">
    <text evidence="3">The sequence shown here is derived from an EMBL/GenBank/DDBJ whole genome shotgun (WGS) entry which is preliminary data.</text>
</comment>
<gene>
    <name evidence="3" type="ORF">FAZ19_19675</name>
</gene>
<dbReference type="AlphaFoldDB" id="A0A4U0GUD1"/>
<protein>
    <submittedName>
        <fullName evidence="3">Uncharacterized protein</fullName>
    </submittedName>
</protein>
<evidence type="ECO:0000313" key="4">
    <source>
        <dbReference type="Proteomes" id="UP000309872"/>
    </source>
</evidence>
<name>A0A4U0GUD1_9SPHI</name>
<evidence type="ECO:0000256" key="1">
    <source>
        <dbReference type="SAM" id="Coils"/>
    </source>
</evidence>
<feature type="coiled-coil region" evidence="1">
    <location>
        <begin position="106"/>
        <end position="133"/>
    </location>
</feature>
<feature type="transmembrane region" description="Helical" evidence="2">
    <location>
        <begin position="12"/>
        <end position="28"/>
    </location>
</feature>
<accession>A0A4U0GUD1</accession>
<reference evidence="3 4" key="1">
    <citation type="submission" date="2019-04" db="EMBL/GenBank/DDBJ databases">
        <title>Sphingobacterium olei sp. nov., isolated from oil-contaminated soil.</title>
        <authorList>
            <person name="Liu B."/>
        </authorList>
    </citation>
    <scope>NUCLEOTIDE SEQUENCE [LARGE SCALE GENOMIC DNA]</scope>
    <source>
        <strain evidence="3 4">Y3L14</strain>
    </source>
</reference>
<dbReference type="OrthoDB" id="711413at2"/>
<keyword evidence="2" id="KW-1133">Transmembrane helix</keyword>
<keyword evidence="1" id="KW-0175">Coiled coil</keyword>
<sequence>MEQFLQEYVLPNLWGALVGLISTVWVYVRGKKKESVETDGGIVDNAKKVLEMSEDIAERLEKQLIASDGVIQALKEKLKMAIEGENTTKKELIAVREEYANFQLLFHDQKIELEALREECRLLRQAIEQNEKSTNIDNDLRLN</sequence>
<keyword evidence="2" id="KW-0812">Transmembrane</keyword>
<dbReference type="Proteomes" id="UP000309872">
    <property type="component" value="Unassembled WGS sequence"/>
</dbReference>
<evidence type="ECO:0000256" key="2">
    <source>
        <dbReference type="SAM" id="Phobius"/>
    </source>
</evidence>
<dbReference type="RefSeq" id="WP_136822478.1">
    <property type="nucleotide sequence ID" value="NZ_BMJX01000007.1"/>
</dbReference>
<evidence type="ECO:0000313" key="3">
    <source>
        <dbReference type="EMBL" id="TJY62691.1"/>
    </source>
</evidence>
<proteinExistence type="predicted"/>
<dbReference type="EMBL" id="SUKA01000007">
    <property type="protein sequence ID" value="TJY62691.1"/>
    <property type="molecule type" value="Genomic_DNA"/>
</dbReference>